<feature type="domain" description="ShKT" evidence="5">
    <location>
        <begin position="114"/>
        <end position="148"/>
    </location>
</feature>
<dbReference type="PROSITE" id="PS51670">
    <property type="entry name" value="SHKT"/>
    <property type="match status" value="2"/>
</dbReference>
<dbReference type="AlphaFoldDB" id="A0A061RYM7"/>
<dbReference type="SUPFAM" id="SSF51430">
    <property type="entry name" value="NAD(P)-linked oxidoreductase"/>
    <property type="match status" value="1"/>
</dbReference>
<dbReference type="Pfam" id="PF01549">
    <property type="entry name" value="ShK"/>
    <property type="match status" value="2"/>
</dbReference>
<organism evidence="6">
    <name type="scientific">Tetraselmis sp. GSL018</name>
    <dbReference type="NCBI Taxonomy" id="582737"/>
    <lineage>
        <taxon>Eukaryota</taxon>
        <taxon>Viridiplantae</taxon>
        <taxon>Chlorophyta</taxon>
        <taxon>core chlorophytes</taxon>
        <taxon>Chlorodendrophyceae</taxon>
        <taxon>Chlorodendrales</taxon>
        <taxon>Chlorodendraceae</taxon>
        <taxon>Tetraselmis</taxon>
    </lineage>
</organism>
<feature type="non-terminal residue" evidence="6">
    <location>
        <position position="553"/>
    </location>
</feature>
<dbReference type="InterPro" id="IPR023210">
    <property type="entry name" value="NADP_OxRdtase_dom"/>
</dbReference>
<proteinExistence type="inferred from homology"/>
<dbReference type="Gene3D" id="1.10.10.1940">
    <property type="match status" value="1"/>
</dbReference>
<evidence type="ECO:0000256" key="3">
    <source>
        <dbReference type="ARBA" id="ARBA00023002"/>
    </source>
</evidence>
<name>A0A061RYM7_9CHLO</name>
<dbReference type="Pfam" id="PF00248">
    <property type="entry name" value="Aldo_ket_red"/>
    <property type="match status" value="1"/>
</dbReference>
<dbReference type="PANTHER" id="PTHR43827:SF3">
    <property type="entry name" value="NADP-DEPENDENT OXIDOREDUCTASE DOMAIN-CONTAINING PROTEIN"/>
    <property type="match status" value="1"/>
</dbReference>
<feature type="region of interest" description="Disordered" evidence="4">
    <location>
        <begin position="172"/>
        <end position="230"/>
    </location>
</feature>
<dbReference type="InterPro" id="IPR020471">
    <property type="entry name" value="AKR"/>
</dbReference>
<evidence type="ECO:0000256" key="1">
    <source>
        <dbReference type="ARBA" id="ARBA00007905"/>
    </source>
</evidence>
<feature type="domain" description="ShKT" evidence="5">
    <location>
        <begin position="251"/>
        <end position="286"/>
    </location>
</feature>
<keyword evidence="3" id="KW-0560">Oxidoreductase</keyword>
<dbReference type="PANTHER" id="PTHR43827">
    <property type="entry name" value="2,5-DIKETO-D-GLUCONIC ACID REDUCTASE"/>
    <property type="match status" value="1"/>
</dbReference>
<dbReference type="InterPro" id="IPR036812">
    <property type="entry name" value="NAD(P)_OxRdtase_dom_sf"/>
</dbReference>
<dbReference type="EMBL" id="GBEZ01007456">
    <property type="protein sequence ID" value="JAC78007.1"/>
    <property type="molecule type" value="Transcribed_RNA"/>
</dbReference>
<gene>
    <name evidence="6" type="ORF">TSPGSL018_16260</name>
</gene>
<protein>
    <recommendedName>
        <fullName evidence="5">ShKT domain-containing protein</fullName>
    </recommendedName>
</protein>
<reference evidence="6" key="1">
    <citation type="submission" date="2014-05" db="EMBL/GenBank/DDBJ databases">
        <title>The transcriptome of the halophilic microalga Tetraselmis sp. GSL018 isolated from the Great Salt Lake, Utah.</title>
        <authorList>
            <person name="Jinkerson R.E."/>
            <person name="D'Adamo S."/>
            <person name="Posewitz M.C."/>
        </authorList>
    </citation>
    <scope>NUCLEOTIDE SEQUENCE</scope>
    <source>
        <strain evidence="6">GSL018</strain>
    </source>
</reference>
<accession>A0A061RYM7</accession>
<evidence type="ECO:0000313" key="6">
    <source>
        <dbReference type="EMBL" id="JAC78007.1"/>
    </source>
</evidence>
<comment type="similarity">
    <text evidence="1">Belongs to the aldo/keto reductase family.</text>
</comment>
<keyword evidence="2" id="KW-0521">NADP</keyword>
<dbReference type="GO" id="GO:0016616">
    <property type="term" value="F:oxidoreductase activity, acting on the CH-OH group of donors, NAD or NADP as acceptor"/>
    <property type="evidence" value="ECO:0007669"/>
    <property type="project" value="UniProtKB-ARBA"/>
</dbReference>
<evidence type="ECO:0000256" key="2">
    <source>
        <dbReference type="ARBA" id="ARBA00022857"/>
    </source>
</evidence>
<evidence type="ECO:0000259" key="5">
    <source>
        <dbReference type="PROSITE" id="PS51670"/>
    </source>
</evidence>
<dbReference type="InterPro" id="IPR003582">
    <property type="entry name" value="ShKT_dom"/>
</dbReference>
<dbReference type="SMART" id="SM00254">
    <property type="entry name" value="ShKT"/>
    <property type="match status" value="2"/>
</dbReference>
<evidence type="ECO:0000256" key="4">
    <source>
        <dbReference type="SAM" id="MobiDB-lite"/>
    </source>
</evidence>
<sequence>MQATCPESCYMCLQARKSVLRDVELLQQIFSGEGIDEGPVRDRPIAGVDPVYKLSHADPTEVAVESMEALGIAYHRGSAQQHRGGGRAPSDSVLGIMDDLWQLSAMPEDAGAVCADWHASCGAWMHNGDCFEHPFEMSVACKASCGICREGWEDWDPADLEPLVAAWFSGSRSARGGDSGAETAAERSPGPRFPWAEDEAAGGIRLKPHDSQHGGHGSGSGKKGKRPGSTIKDLREANQSDISEIGRIAGCQDTKGADCKSRAVHGLCETHVSQMLESCRESCGLCRRTREPQPPLLRDLGGNLPPIPALGLDISGMGNRTKQLAAAAIMSGVRRFEVARGLGGAVRADMLGEAMRESQLPRSAFYVAMVVESEGYGAVVCSVVSGLAEIRTGYADMVLLSINGTDPVMLRSWQALQRLHSMSIVRALGSSGGEMSGVGFLRRRGGAAFAAVRREMDPTRPDRLGLDTALLKGIAYIGANVAGGALMWVDQVTGSAAVRAVARRHARSTASVCIRWALQRGALVTVSAGDVAEADIPELLGVWSFRLSDGDMA</sequence>
<dbReference type="Gene3D" id="3.20.20.100">
    <property type="entry name" value="NADP-dependent oxidoreductase domain"/>
    <property type="match status" value="1"/>
</dbReference>